<dbReference type="EMBL" id="JAHBCL010000021">
    <property type="protein sequence ID" value="MBS7527524.1"/>
    <property type="molecule type" value="Genomic_DNA"/>
</dbReference>
<evidence type="ECO:0000256" key="8">
    <source>
        <dbReference type="SAM" id="Phobius"/>
    </source>
</evidence>
<feature type="transmembrane region" description="Helical" evidence="8">
    <location>
        <begin position="12"/>
        <end position="29"/>
    </location>
</feature>
<evidence type="ECO:0000313" key="10">
    <source>
        <dbReference type="Proteomes" id="UP000746471"/>
    </source>
</evidence>
<feature type="transmembrane region" description="Helical" evidence="8">
    <location>
        <begin position="263"/>
        <end position="284"/>
    </location>
</feature>
<keyword evidence="4 8" id="KW-0812">Transmembrane</keyword>
<evidence type="ECO:0000256" key="2">
    <source>
        <dbReference type="ARBA" id="ARBA00006772"/>
    </source>
</evidence>
<feature type="transmembrane region" description="Helical" evidence="8">
    <location>
        <begin position="464"/>
        <end position="484"/>
    </location>
</feature>
<dbReference type="RefSeq" id="WP_213237386.1">
    <property type="nucleotide sequence ID" value="NZ_JAHBCL010000021.1"/>
</dbReference>
<keyword evidence="5 8" id="KW-1133">Transmembrane helix</keyword>
<accession>A0ABS5PT22</accession>
<feature type="transmembrane region" description="Helical" evidence="8">
    <location>
        <begin position="341"/>
        <end position="366"/>
    </location>
</feature>
<protein>
    <recommendedName>
        <fullName evidence="3">Sodium-dependent dicarboxylate transporter SdcS</fullName>
    </recommendedName>
    <alternativeName>
        <fullName evidence="7">Na(+)/dicarboxylate symporter</fullName>
    </alternativeName>
</protein>
<comment type="caution">
    <text evidence="9">The sequence shown here is derived from an EMBL/GenBank/DDBJ whole genome shotgun (WGS) entry which is preliminary data.</text>
</comment>
<evidence type="ECO:0000256" key="5">
    <source>
        <dbReference type="ARBA" id="ARBA00022989"/>
    </source>
</evidence>
<dbReference type="PANTHER" id="PTHR10283">
    <property type="entry name" value="SOLUTE CARRIER FAMILY 13 MEMBER"/>
    <property type="match status" value="1"/>
</dbReference>
<dbReference type="InterPro" id="IPR001898">
    <property type="entry name" value="SLC13A/DASS"/>
</dbReference>
<evidence type="ECO:0000256" key="1">
    <source>
        <dbReference type="ARBA" id="ARBA00004141"/>
    </source>
</evidence>
<keyword evidence="6 8" id="KW-0472">Membrane</keyword>
<proteinExistence type="inferred from homology"/>
<evidence type="ECO:0000256" key="3">
    <source>
        <dbReference type="ARBA" id="ARBA00020150"/>
    </source>
</evidence>
<comment type="similarity">
    <text evidence="2">Belongs to the SLC13A/DASS transporter (TC 2.A.47) family. NADC subfamily.</text>
</comment>
<dbReference type="Proteomes" id="UP000746471">
    <property type="component" value="Unassembled WGS sequence"/>
</dbReference>
<evidence type="ECO:0000256" key="6">
    <source>
        <dbReference type="ARBA" id="ARBA00023136"/>
    </source>
</evidence>
<organism evidence="9 10">
    <name type="scientific">Fusibacter paucivorans</name>
    <dbReference type="NCBI Taxonomy" id="76009"/>
    <lineage>
        <taxon>Bacteria</taxon>
        <taxon>Bacillati</taxon>
        <taxon>Bacillota</taxon>
        <taxon>Clostridia</taxon>
        <taxon>Eubacteriales</taxon>
        <taxon>Eubacteriales Family XII. Incertae Sedis</taxon>
        <taxon>Fusibacter</taxon>
    </lineage>
</organism>
<feature type="transmembrane region" description="Helical" evidence="8">
    <location>
        <begin position="176"/>
        <end position="196"/>
    </location>
</feature>
<sequence length="485" mass="52627">MEKLDKQMQKKFLNTLIGLCLMFLFKYLPTPENLPQVGMQLIGITVGALYLWTTVSIGWPSFACIFAIATTGVMNYSTAISSSIGHWIILFLICCYLVSHALIKTGVAHRIAVWFVTRPIARKSPWLFVMMLDLSVLVLTMFLSGITTLAISLPIAESILTELGYDKNKKELFPQLLILSVAFCACIGQGMTPVGHSTVLLGFSILKSLTGLDISFAAYMAFGIPVGILTFGAMILFFKFIVKPDMTRFDILKTNKMNFDMHAITIQEKIAIGTYGVVFVAWVLPSFIKNSMPGVAGFLTGMGTVGPILLAVIVLSIIHIDHKPILNIKEGFKESVGWEGLFLVGAVLALSKALAMEEVGIVPFFTQLGQPVLANLSTFVFIIIVITTAAVLTNLISNNITIAVLTNIAIALSATLGVSPVLLTVLIASISNYAFATPAATLQMTIAMGSGWIEPGKMFKMGVVTMFIAIIIMIVVGMPILQLFY</sequence>
<feature type="transmembrane region" description="Helical" evidence="8">
    <location>
        <begin position="49"/>
        <end position="72"/>
    </location>
</feature>
<dbReference type="PANTHER" id="PTHR10283:SF82">
    <property type="entry name" value="SOLUTE CARRIER FAMILY 13 MEMBER 2"/>
    <property type="match status" value="1"/>
</dbReference>
<evidence type="ECO:0000256" key="7">
    <source>
        <dbReference type="ARBA" id="ARBA00031174"/>
    </source>
</evidence>
<feature type="transmembrane region" description="Helical" evidence="8">
    <location>
        <begin position="126"/>
        <end position="155"/>
    </location>
</feature>
<dbReference type="Pfam" id="PF00939">
    <property type="entry name" value="Na_sulph_symp"/>
    <property type="match status" value="1"/>
</dbReference>
<reference evidence="9 10" key="1">
    <citation type="submission" date="2021-05" db="EMBL/GenBank/DDBJ databases">
        <title>Fusibacter ferrireducens sp. nov., an anaerobic, sulfur- and Fe-reducing bacterium isolated from the mangrove sediment.</title>
        <authorList>
            <person name="Qiu D."/>
        </authorList>
    </citation>
    <scope>NUCLEOTIDE SEQUENCE [LARGE SCALE GENOMIC DNA]</scope>
    <source>
        <strain evidence="9 10">DSM 12116</strain>
    </source>
</reference>
<evidence type="ECO:0000256" key="4">
    <source>
        <dbReference type="ARBA" id="ARBA00022692"/>
    </source>
</evidence>
<feature type="transmembrane region" description="Helical" evidence="8">
    <location>
        <begin position="296"/>
        <end position="320"/>
    </location>
</feature>
<feature type="transmembrane region" description="Helical" evidence="8">
    <location>
        <begin position="216"/>
        <end position="242"/>
    </location>
</feature>
<feature type="transmembrane region" description="Helical" evidence="8">
    <location>
        <begin position="84"/>
        <end position="103"/>
    </location>
</feature>
<feature type="transmembrane region" description="Helical" evidence="8">
    <location>
        <begin position="372"/>
        <end position="392"/>
    </location>
</feature>
<gene>
    <name evidence="9" type="ORF">KHM83_12640</name>
</gene>
<evidence type="ECO:0000313" key="9">
    <source>
        <dbReference type="EMBL" id="MBS7527524.1"/>
    </source>
</evidence>
<keyword evidence="10" id="KW-1185">Reference proteome</keyword>
<name>A0ABS5PT22_9FIRM</name>
<comment type="subcellular location">
    <subcellularLocation>
        <location evidence="1">Membrane</location>
        <topology evidence="1">Multi-pass membrane protein</topology>
    </subcellularLocation>
</comment>
<feature type="transmembrane region" description="Helical" evidence="8">
    <location>
        <begin position="404"/>
        <end position="427"/>
    </location>
</feature>